<dbReference type="PANTHER" id="PTHR22781:SF12">
    <property type="entry name" value="AP-3 COMPLEX SUBUNIT DELTA-1"/>
    <property type="match status" value="1"/>
</dbReference>
<dbReference type="FunFam" id="1.25.10.10:FF:000251">
    <property type="entry name" value="AP-3 complex subunit delta"/>
    <property type="match status" value="1"/>
</dbReference>
<evidence type="ECO:0000256" key="5">
    <source>
        <dbReference type="ARBA" id="ARBA00022737"/>
    </source>
</evidence>
<comment type="similarity">
    <text evidence="2">Belongs to the adaptor complexes large subunit family.</text>
</comment>
<feature type="domain" description="Clathrin/coatomer adaptor adaptin-like N-terminal" evidence="9">
    <location>
        <begin position="60"/>
        <end position="572"/>
    </location>
</feature>
<keyword evidence="4" id="KW-0813">Transport</keyword>
<sequence length="771" mass="87504">MQQFKEFTSKTTEQVKKAGEQLKKASKQLIRRSLADVVRDYIQASLNNTTDEFVADLSHEIQENANVFKDEDKGVLVQQVIYLNLLGYDTTWADFMILEVMSNDEYSNKRLCYTASGFLWNENSDVVLMATNRVRKDLTTNNTLITSHVLSGVTSYLSVPICQHIANDVISFMSSARADVRQKAITAFYCICLKYPDALRTGFQALKARLDDTNPGVLFATLNVMAEFCRHNASNFTSLIPKLYKMLDNPASNLCLLKLVNLLRMLCDVEPRLPKKLINPFTNILETTSSITVLFEVVRTIIEVPITNTILLTYAAQRMQNFLEHQDANLRFLCLGLFIKLMEIQPKLVAQNKEIITQCLDSNDEVVRLMALDLLIALANSKTIDGIVAKMFQAFKDSLSVSFKNTIVTRIIEICSKNDYALVSDFNWYIQVLLDFIDEGGFTCFEILSNQFMDLATRVPATREALVDAMGHILGMRNYRDATSLLLTCLYIIAEYSQNAALLDIILNENMLYCDERVQMSTLSTAFKLYIRCDTPESFSSAEKLFTERLPQFQSCIYAEVQDLANVTLQLVEIFLELKDSAEFKELKDKLTVEYDEETLPPLEVPEEIAGDVEISFDVADDDDDFLKEDTDGPVDPLVAATAEQLKKVEGYKEVSPEKAKKIKIRKQSKKVDRSNIVIKAAKKPLFGAQPEKKKDALADAFANIDLTEKPQVSEEKPKQKKEEEKPKEKKKPLKMAEPEQKPQVEEVKHKVPGVIKAGKRRLRKTNEEKK</sequence>
<dbReference type="AlphaFoldDB" id="A2DPI8"/>
<dbReference type="GO" id="GO:0030123">
    <property type="term" value="C:AP-3 adaptor complex"/>
    <property type="evidence" value="ECO:0000318"/>
    <property type="project" value="GO_Central"/>
</dbReference>
<keyword evidence="5" id="KW-0677">Repeat</keyword>
<feature type="compositionally biased region" description="Basic and acidic residues" evidence="8">
    <location>
        <begin position="707"/>
        <end position="728"/>
    </location>
</feature>
<evidence type="ECO:0000256" key="4">
    <source>
        <dbReference type="ARBA" id="ARBA00022448"/>
    </source>
</evidence>
<keyword evidence="7" id="KW-0472">Membrane</keyword>
<dbReference type="SUPFAM" id="SSF48371">
    <property type="entry name" value="ARM repeat"/>
    <property type="match status" value="1"/>
</dbReference>
<comment type="subcellular location">
    <subcellularLocation>
        <location evidence="1">Endomembrane system</location>
    </subcellularLocation>
</comment>
<evidence type="ECO:0000256" key="1">
    <source>
        <dbReference type="ARBA" id="ARBA00004308"/>
    </source>
</evidence>
<dbReference type="SMR" id="A2DPI8"/>
<evidence type="ECO:0000313" key="11">
    <source>
        <dbReference type="Proteomes" id="UP000001542"/>
    </source>
</evidence>
<dbReference type="GO" id="GO:0006623">
    <property type="term" value="P:protein targeting to vacuole"/>
    <property type="evidence" value="ECO:0000318"/>
    <property type="project" value="GO_Central"/>
</dbReference>
<dbReference type="Proteomes" id="UP000001542">
    <property type="component" value="Unassembled WGS sequence"/>
</dbReference>
<feature type="region of interest" description="Disordered" evidence="8">
    <location>
        <begin position="703"/>
        <end position="771"/>
    </location>
</feature>
<dbReference type="GO" id="GO:0006896">
    <property type="term" value="P:Golgi to vacuole transport"/>
    <property type="evidence" value="ECO:0000318"/>
    <property type="project" value="GO_Central"/>
</dbReference>
<feature type="compositionally biased region" description="Basic and acidic residues" evidence="8">
    <location>
        <begin position="735"/>
        <end position="750"/>
    </location>
</feature>
<evidence type="ECO:0000256" key="8">
    <source>
        <dbReference type="SAM" id="MobiDB-lite"/>
    </source>
</evidence>
<dbReference type="InterPro" id="IPR002553">
    <property type="entry name" value="Clathrin/coatomer_adapt-like_N"/>
</dbReference>
<dbReference type="VEuPathDB" id="TrichDB:TVAGG3_0680390"/>
<accession>A2DPI8</accession>
<dbReference type="InterPro" id="IPR017105">
    <property type="entry name" value="AP3_complex_dsu"/>
</dbReference>
<dbReference type="Pfam" id="PF01602">
    <property type="entry name" value="Adaptin_N"/>
    <property type="match status" value="1"/>
</dbReference>
<dbReference type="KEGG" id="tva:4775750"/>
<proteinExistence type="inferred from homology"/>
<dbReference type="Gene3D" id="1.25.10.10">
    <property type="entry name" value="Leucine-rich Repeat Variant"/>
    <property type="match status" value="1"/>
</dbReference>
<dbReference type="RefSeq" id="XP_001329867.1">
    <property type="nucleotide sequence ID" value="XM_001329832.1"/>
</dbReference>
<reference evidence="10" key="2">
    <citation type="journal article" date="2007" name="Science">
        <title>Draft genome sequence of the sexually transmitted pathogen Trichomonas vaginalis.</title>
        <authorList>
            <person name="Carlton J.M."/>
            <person name="Hirt R.P."/>
            <person name="Silva J.C."/>
            <person name="Delcher A.L."/>
            <person name="Schatz M."/>
            <person name="Zhao Q."/>
            <person name="Wortman J.R."/>
            <person name="Bidwell S.L."/>
            <person name="Alsmark U.C.M."/>
            <person name="Besteiro S."/>
            <person name="Sicheritz-Ponten T."/>
            <person name="Noel C.J."/>
            <person name="Dacks J.B."/>
            <person name="Foster P.G."/>
            <person name="Simillion C."/>
            <person name="Van de Peer Y."/>
            <person name="Miranda-Saavedra D."/>
            <person name="Barton G.J."/>
            <person name="Westrop G.D."/>
            <person name="Mueller S."/>
            <person name="Dessi D."/>
            <person name="Fiori P.L."/>
            <person name="Ren Q."/>
            <person name="Paulsen I."/>
            <person name="Zhang H."/>
            <person name="Bastida-Corcuera F.D."/>
            <person name="Simoes-Barbosa A."/>
            <person name="Brown M.T."/>
            <person name="Hayes R.D."/>
            <person name="Mukherjee M."/>
            <person name="Okumura C.Y."/>
            <person name="Schneider R."/>
            <person name="Smith A.J."/>
            <person name="Vanacova S."/>
            <person name="Villalvazo M."/>
            <person name="Haas B.J."/>
            <person name="Pertea M."/>
            <person name="Feldblyum T.V."/>
            <person name="Utterback T.R."/>
            <person name="Shu C.L."/>
            <person name="Osoegawa K."/>
            <person name="de Jong P.J."/>
            <person name="Hrdy I."/>
            <person name="Horvathova L."/>
            <person name="Zubacova Z."/>
            <person name="Dolezal P."/>
            <person name="Malik S.B."/>
            <person name="Logsdon J.M. Jr."/>
            <person name="Henze K."/>
            <person name="Gupta A."/>
            <person name="Wang C.C."/>
            <person name="Dunne R.L."/>
            <person name="Upcroft J.A."/>
            <person name="Upcroft P."/>
            <person name="White O."/>
            <person name="Salzberg S.L."/>
            <person name="Tang P."/>
            <person name="Chiu C.-H."/>
            <person name="Lee Y.-S."/>
            <person name="Embley T.M."/>
            <person name="Coombs G.H."/>
            <person name="Mottram J.C."/>
            <person name="Tachezy J."/>
            <person name="Fraser-Liggett C.M."/>
            <person name="Johnson P.J."/>
        </authorList>
    </citation>
    <scope>NUCLEOTIDE SEQUENCE [LARGE SCALE GENOMIC DNA]</scope>
    <source>
        <strain evidence="10">G3</strain>
    </source>
</reference>
<evidence type="ECO:0000256" key="2">
    <source>
        <dbReference type="ARBA" id="ARBA00006613"/>
    </source>
</evidence>
<dbReference type="VEuPathDB" id="TrichDB:TVAG_170460"/>
<dbReference type="FunCoup" id="A2DPI8">
    <property type="interactions" value="433"/>
</dbReference>
<keyword evidence="11" id="KW-1185">Reference proteome</keyword>
<dbReference type="OrthoDB" id="10264595at2759"/>
<dbReference type="InterPro" id="IPR011989">
    <property type="entry name" value="ARM-like"/>
</dbReference>
<dbReference type="GO" id="GO:0010008">
    <property type="term" value="C:endosome membrane"/>
    <property type="evidence" value="ECO:0000318"/>
    <property type="project" value="GO_Central"/>
</dbReference>
<keyword evidence="6" id="KW-0653">Protein transport</keyword>
<reference evidence="10" key="1">
    <citation type="submission" date="2006-10" db="EMBL/GenBank/DDBJ databases">
        <authorList>
            <person name="Amadeo P."/>
            <person name="Zhao Q."/>
            <person name="Wortman J."/>
            <person name="Fraser-Liggett C."/>
            <person name="Carlton J."/>
        </authorList>
    </citation>
    <scope>NUCLEOTIDE SEQUENCE</scope>
    <source>
        <strain evidence="10">G3</strain>
    </source>
</reference>
<name>A2DPI8_TRIV3</name>
<dbReference type="InParanoid" id="A2DPI8"/>
<protein>
    <recommendedName>
        <fullName evidence="3">AP-3 complex subunit delta</fullName>
    </recommendedName>
</protein>
<dbReference type="eggNOG" id="KOG1059">
    <property type="taxonomic scope" value="Eukaryota"/>
</dbReference>
<evidence type="ECO:0000313" key="10">
    <source>
        <dbReference type="EMBL" id="EAY17732.1"/>
    </source>
</evidence>
<dbReference type="InterPro" id="IPR016024">
    <property type="entry name" value="ARM-type_fold"/>
</dbReference>
<dbReference type="STRING" id="5722.A2DPI8"/>
<evidence type="ECO:0000259" key="9">
    <source>
        <dbReference type="Pfam" id="PF01602"/>
    </source>
</evidence>
<gene>
    <name evidence="10" type="ORF">TVAG_170460</name>
</gene>
<evidence type="ECO:0000256" key="3">
    <source>
        <dbReference type="ARBA" id="ARBA00015717"/>
    </source>
</evidence>
<evidence type="ECO:0000256" key="6">
    <source>
        <dbReference type="ARBA" id="ARBA00022927"/>
    </source>
</evidence>
<evidence type="ECO:0000256" key="7">
    <source>
        <dbReference type="ARBA" id="ARBA00023136"/>
    </source>
</evidence>
<dbReference type="PANTHER" id="PTHR22781">
    <property type="entry name" value="DELTA ADAPTIN-RELATED"/>
    <property type="match status" value="1"/>
</dbReference>
<organism evidence="10 11">
    <name type="scientific">Trichomonas vaginalis (strain ATCC PRA-98 / G3)</name>
    <dbReference type="NCBI Taxonomy" id="412133"/>
    <lineage>
        <taxon>Eukaryota</taxon>
        <taxon>Metamonada</taxon>
        <taxon>Parabasalia</taxon>
        <taxon>Trichomonadida</taxon>
        <taxon>Trichomonadidae</taxon>
        <taxon>Trichomonas</taxon>
    </lineage>
</organism>
<dbReference type="EMBL" id="DS113227">
    <property type="protein sequence ID" value="EAY17732.1"/>
    <property type="molecule type" value="Genomic_DNA"/>
</dbReference>